<evidence type="ECO:0000313" key="6">
    <source>
        <dbReference type="EMBL" id="ACF13901.1"/>
    </source>
</evidence>
<evidence type="ECO:0000313" key="7">
    <source>
        <dbReference type="Proteomes" id="UP000001208"/>
    </source>
</evidence>
<dbReference type="GO" id="GO:0047310">
    <property type="term" value="F:glutamine-scyllo-inositol transaminase activity"/>
    <property type="evidence" value="ECO:0007669"/>
    <property type="project" value="UniProtKB-EC"/>
</dbReference>
<dbReference type="AlphaFoldDB" id="B3QRU8"/>
<dbReference type="FunFam" id="3.40.640.10:FF:000089">
    <property type="entry name" value="Aminotransferase, DegT/DnrJ/EryC1/StrS family"/>
    <property type="match status" value="1"/>
</dbReference>
<comment type="similarity">
    <text evidence="2 5">Belongs to the DegT/DnrJ/EryC1 family.</text>
</comment>
<proteinExistence type="inferred from homology"/>
<dbReference type="PANTHER" id="PTHR30244">
    <property type="entry name" value="TRANSAMINASE"/>
    <property type="match status" value="1"/>
</dbReference>
<name>B3QRU8_CHLT3</name>
<evidence type="ECO:0000256" key="5">
    <source>
        <dbReference type="RuleBase" id="RU004508"/>
    </source>
</evidence>
<reference evidence="6 7" key="1">
    <citation type="submission" date="2008-06" db="EMBL/GenBank/DDBJ databases">
        <title>Complete sequence of Chloroherpeton thalassium ATCC 35110.</title>
        <authorList>
            <consortium name="US DOE Joint Genome Institute"/>
            <person name="Lucas S."/>
            <person name="Copeland A."/>
            <person name="Lapidus A."/>
            <person name="Glavina del Rio T."/>
            <person name="Dalin E."/>
            <person name="Tice H."/>
            <person name="Bruce D."/>
            <person name="Goodwin L."/>
            <person name="Pitluck S."/>
            <person name="Schmutz J."/>
            <person name="Larimer F."/>
            <person name="Land M."/>
            <person name="Hauser L."/>
            <person name="Kyrpides N."/>
            <person name="Mikhailova N."/>
            <person name="Liu Z."/>
            <person name="Li T."/>
            <person name="Zhao F."/>
            <person name="Overmann J."/>
            <person name="Bryant D.A."/>
            <person name="Richardson P."/>
        </authorList>
    </citation>
    <scope>NUCLEOTIDE SEQUENCE [LARGE SCALE GENOMIC DNA]</scope>
    <source>
        <strain evidence="7">ATCC 35110 / GB-78</strain>
    </source>
</reference>
<gene>
    <name evidence="6" type="ordered locus">Ctha_1442</name>
</gene>
<dbReference type="GO" id="GO:0030170">
    <property type="term" value="F:pyridoxal phosphate binding"/>
    <property type="evidence" value="ECO:0007669"/>
    <property type="project" value="UniProtKB-ARBA"/>
</dbReference>
<dbReference type="InterPro" id="IPR000653">
    <property type="entry name" value="DegT/StrS_aminotransferase"/>
</dbReference>
<dbReference type="SUPFAM" id="SSF53383">
    <property type="entry name" value="PLP-dependent transferases"/>
    <property type="match status" value="1"/>
</dbReference>
<keyword evidence="6" id="KW-0808">Transferase</keyword>
<keyword evidence="7" id="KW-1185">Reference proteome</keyword>
<evidence type="ECO:0000256" key="2">
    <source>
        <dbReference type="ARBA" id="ARBA00037999"/>
    </source>
</evidence>
<dbReference type="Pfam" id="PF01041">
    <property type="entry name" value="DegT_DnrJ_EryC1"/>
    <property type="match status" value="1"/>
</dbReference>
<keyword evidence="1 4" id="KW-0663">Pyridoxal phosphate</keyword>
<dbReference type="Gene3D" id="3.40.640.10">
    <property type="entry name" value="Type I PLP-dependent aspartate aminotransferase-like (Major domain)"/>
    <property type="match status" value="1"/>
</dbReference>
<dbReference type="InterPro" id="IPR015424">
    <property type="entry name" value="PyrdxlP-dep_Trfase"/>
</dbReference>
<dbReference type="Proteomes" id="UP000001208">
    <property type="component" value="Chromosome"/>
</dbReference>
<evidence type="ECO:0000256" key="3">
    <source>
        <dbReference type="PIRSR" id="PIRSR000390-1"/>
    </source>
</evidence>
<dbReference type="STRING" id="517418.Ctha_1442"/>
<feature type="active site" description="Proton acceptor" evidence="3">
    <location>
        <position position="187"/>
    </location>
</feature>
<feature type="modified residue" description="N6-(pyridoxal phosphate)lysine" evidence="4">
    <location>
        <position position="187"/>
    </location>
</feature>
<keyword evidence="6" id="KW-0032">Aminotransferase</keyword>
<dbReference type="EC" id="2.6.1.50" evidence="6"/>
<sequence>MKVKFLDLQVQYHQIKDELEKAWQPMLENTAFIGGAAVNTFEENFAAYCGAKFAVGVANGTEAIELALRAAGVGPGDEVIVPANTFIATAEAVSATGATPVLVDNARDTYSIDVSKIEAAITPKTKVIVPVHLYGQPAALDEIHQIAEKHGLEVIEDAAQAHGAFYKGKRIGSGKSRATAFSFYPGKNLGAFGDGGAIVTDDEKIATMARMISNHGGIKKYQHDVIGRNSRLDALQAAVLTLKLKHLDAWNEKRRNNAKLYGELLKDIEGVAVPVELPETLPVYHLYVVRVPNREAVQAKLAEMGVASGIHYPTPIHEMKAYECLGHKPSDFPVASEYAPQILSLPMYAELTEEEIRYVTDCLKKCV</sequence>
<dbReference type="PANTHER" id="PTHR30244:SF36">
    <property type="entry name" value="3-OXO-GLUCOSE-6-PHOSPHATE:GLUTAMATE AMINOTRANSFERASE"/>
    <property type="match status" value="1"/>
</dbReference>
<dbReference type="InterPro" id="IPR015422">
    <property type="entry name" value="PyrdxlP-dep_Trfase_small"/>
</dbReference>
<organism evidence="6 7">
    <name type="scientific">Chloroherpeton thalassium (strain ATCC 35110 / GB-78)</name>
    <dbReference type="NCBI Taxonomy" id="517418"/>
    <lineage>
        <taxon>Bacteria</taxon>
        <taxon>Pseudomonadati</taxon>
        <taxon>Chlorobiota</taxon>
        <taxon>Chlorobiia</taxon>
        <taxon>Chlorobiales</taxon>
        <taxon>Chloroherpetonaceae</taxon>
        <taxon>Chloroherpeton</taxon>
    </lineage>
</organism>
<evidence type="ECO:0000256" key="4">
    <source>
        <dbReference type="PIRSR" id="PIRSR000390-2"/>
    </source>
</evidence>
<dbReference type="InterPro" id="IPR015421">
    <property type="entry name" value="PyrdxlP-dep_Trfase_major"/>
</dbReference>
<dbReference type="KEGG" id="cts:Ctha_1442"/>
<dbReference type="PIRSF" id="PIRSF000390">
    <property type="entry name" value="PLP_StrS"/>
    <property type="match status" value="1"/>
</dbReference>
<dbReference type="HOGENOM" id="CLU_033332_7_2_10"/>
<dbReference type="OrthoDB" id="9810913at2"/>
<dbReference type="Gene3D" id="3.90.1150.10">
    <property type="entry name" value="Aspartate Aminotransferase, domain 1"/>
    <property type="match status" value="1"/>
</dbReference>
<dbReference type="EMBL" id="CP001100">
    <property type="protein sequence ID" value="ACF13901.1"/>
    <property type="molecule type" value="Genomic_DNA"/>
</dbReference>
<dbReference type="RefSeq" id="WP_012499985.1">
    <property type="nucleotide sequence ID" value="NC_011026.1"/>
</dbReference>
<accession>B3QRU8</accession>
<dbReference type="eggNOG" id="COG0399">
    <property type="taxonomic scope" value="Bacteria"/>
</dbReference>
<evidence type="ECO:0000256" key="1">
    <source>
        <dbReference type="ARBA" id="ARBA00022898"/>
    </source>
</evidence>
<dbReference type="CDD" id="cd00616">
    <property type="entry name" value="AHBA_syn"/>
    <property type="match status" value="1"/>
</dbReference>
<dbReference type="GO" id="GO:0000271">
    <property type="term" value="P:polysaccharide biosynthetic process"/>
    <property type="evidence" value="ECO:0007669"/>
    <property type="project" value="TreeGrafter"/>
</dbReference>
<protein>
    <submittedName>
        <fullName evidence="6">Glutamine--scyllo-inositol transaminase</fullName>
        <ecNumber evidence="6">2.6.1.50</ecNumber>
    </submittedName>
</protein>